<dbReference type="InterPro" id="IPR013256">
    <property type="entry name" value="Chromatin_SPT2"/>
</dbReference>
<dbReference type="GO" id="GO:0006334">
    <property type="term" value="P:nucleosome assembly"/>
    <property type="evidence" value="ECO:0007669"/>
    <property type="project" value="TreeGrafter"/>
</dbReference>
<dbReference type="SMART" id="SM00784">
    <property type="entry name" value="SPT2"/>
    <property type="match status" value="1"/>
</dbReference>
<feature type="compositionally biased region" description="Basic and acidic residues" evidence="3">
    <location>
        <begin position="104"/>
        <end position="123"/>
    </location>
</feature>
<protein>
    <recommendedName>
        <fullName evidence="6">SPT2-domain-containing protein</fullName>
    </recommendedName>
</protein>
<feature type="region of interest" description="Disordered" evidence="3">
    <location>
        <begin position="65"/>
        <end position="405"/>
    </location>
</feature>
<feature type="compositionally biased region" description="Low complexity" evidence="3">
    <location>
        <begin position="14"/>
        <end position="28"/>
    </location>
</feature>
<feature type="region of interest" description="Disordered" evidence="3">
    <location>
        <begin position="1"/>
        <end position="50"/>
    </location>
</feature>
<dbReference type="PANTHER" id="PTHR22691:SF8">
    <property type="entry name" value="PROTEIN SPT2 HOMOLOG"/>
    <property type="match status" value="1"/>
</dbReference>
<dbReference type="GO" id="GO:0005730">
    <property type="term" value="C:nucleolus"/>
    <property type="evidence" value="ECO:0007669"/>
    <property type="project" value="TreeGrafter"/>
</dbReference>
<keyword evidence="5" id="KW-1185">Reference proteome</keyword>
<feature type="compositionally biased region" description="Basic and acidic residues" evidence="3">
    <location>
        <begin position="210"/>
        <end position="246"/>
    </location>
</feature>
<gene>
    <name evidence="4" type="ORF">BD410DRAFT_826372</name>
</gene>
<organism evidence="4 5">
    <name type="scientific">Rickenella mellea</name>
    <dbReference type="NCBI Taxonomy" id="50990"/>
    <lineage>
        <taxon>Eukaryota</taxon>
        <taxon>Fungi</taxon>
        <taxon>Dikarya</taxon>
        <taxon>Basidiomycota</taxon>
        <taxon>Agaricomycotina</taxon>
        <taxon>Agaricomycetes</taxon>
        <taxon>Hymenochaetales</taxon>
        <taxon>Rickenellaceae</taxon>
        <taxon>Rickenella</taxon>
    </lineage>
</organism>
<dbReference type="GO" id="GO:0003677">
    <property type="term" value="F:DNA binding"/>
    <property type="evidence" value="ECO:0007669"/>
    <property type="project" value="TreeGrafter"/>
</dbReference>
<sequence length="484" mass="54905">MAGTSRFAELMALSRSQTSESAAATETLLLERRRKEETKRKEQELRDRKERELQAKLLQKRFEEERLARERQEKAAEEERRREELIKKREEEHRHALLYGPKKAKQERPSRDDARPRKQREGSPDSDSAAMVLTREEKRQRRLRLEMNRSSSLKRSSHSNGTSKAPKMLRGGVIDSTESFSTHNSSSGGTQSVKARLASLPNTLTKLNVVKRDTRTIDEILQDREKARASKVLDGDEARDFHDWFSKPKKKDLNVTNTLSLHPSDSQPSSRAITPIPSGSQTKQSAPASRDSPAPIAKPRVRKSSTPPMASSQRTGSAPSASKTVIRKVNVDSFNTNASSKARSTPAAASFFSSRVGGSTAKDVTARASHSVATRPTPTIPRKRARSVSDSPPPPSAKKASSRNDFRNDIWKLFGKDRKTYVEVDVLSDDDDMEVDADALRREELRSARLARKEDEMALEEERRHEEEKRRRRKEKEMYEKRRG</sequence>
<dbReference type="Pfam" id="PF08243">
    <property type="entry name" value="SPT2"/>
    <property type="match status" value="1"/>
</dbReference>
<dbReference type="AlphaFoldDB" id="A0A4Y7QDK6"/>
<evidence type="ECO:0000256" key="3">
    <source>
        <dbReference type="SAM" id="MobiDB-lite"/>
    </source>
</evidence>
<reference evidence="4 5" key="1">
    <citation type="submission" date="2018-06" db="EMBL/GenBank/DDBJ databases">
        <title>A transcriptomic atlas of mushroom development highlights an independent origin of complex multicellularity.</title>
        <authorList>
            <consortium name="DOE Joint Genome Institute"/>
            <person name="Krizsan K."/>
            <person name="Almasi E."/>
            <person name="Merenyi Z."/>
            <person name="Sahu N."/>
            <person name="Viragh M."/>
            <person name="Koszo T."/>
            <person name="Mondo S."/>
            <person name="Kiss B."/>
            <person name="Balint B."/>
            <person name="Kues U."/>
            <person name="Barry K."/>
            <person name="Hegedus J.C."/>
            <person name="Henrissat B."/>
            <person name="Johnson J."/>
            <person name="Lipzen A."/>
            <person name="Ohm R."/>
            <person name="Nagy I."/>
            <person name="Pangilinan J."/>
            <person name="Yan J."/>
            <person name="Xiong Y."/>
            <person name="Grigoriev I.V."/>
            <person name="Hibbett D.S."/>
            <person name="Nagy L.G."/>
        </authorList>
    </citation>
    <scope>NUCLEOTIDE SEQUENCE [LARGE SCALE GENOMIC DNA]</scope>
    <source>
        <strain evidence="4 5">SZMC22713</strain>
    </source>
</reference>
<feature type="compositionally biased region" description="Polar residues" evidence="3">
    <location>
        <begin position="332"/>
        <end position="343"/>
    </location>
</feature>
<feature type="compositionally biased region" description="Polar residues" evidence="3">
    <location>
        <begin position="304"/>
        <end position="323"/>
    </location>
</feature>
<dbReference type="VEuPathDB" id="FungiDB:BD410DRAFT_826372"/>
<dbReference type="PANTHER" id="PTHR22691">
    <property type="entry name" value="YEAST SPT2-RELATED"/>
    <property type="match status" value="1"/>
</dbReference>
<dbReference type="EMBL" id="ML170163">
    <property type="protein sequence ID" value="TDL25773.1"/>
    <property type="molecule type" value="Genomic_DNA"/>
</dbReference>
<proteinExistence type="inferred from homology"/>
<keyword evidence="2" id="KW-0175">Coiled coil</keyword>
<evidence type="ECO:0000313" key="5">
    <source>
        <dbReference type="Proteomes" id="UP000294933"/>
    </source>
</evidence>
<evidence type="ECO:0008006" key="6">
    <source>
        <dbReference type="Google" id="ProtNLM"/>
    </source>
</evidence>
<dbReference type="GO" id="GO:0042393">
    <property type="term" value="F:histone binding"/>
    <property type="evidence" value="ECO:0007669"/>
    <property type="project" value="TreeGrafter"/>
</dbReference>
<feature type="compositionally biased region" description="Low complexity" evidence="3">
    <location>
        <begin position="176"/>
        <end position="190"/>
    </location>
</feature>
<name>A0A4Y7QDK6_9AGAM</name>
<dbReference type="OrthoDB" id="6259853at2759"/>
<feature type="compositionally biased region" description="Basic and acidic residues" evidence="3">
    <location>
        <begin position="29"/>
        <end position="50"/>
    </location>
</feature>
<feature type="compositionally biased region" description="Basic and acidic residues" evidence="3">
    <location>
        <begin position="65"/>
        <end position="95"/>
    </location>
</feature>
<accession>A0A4Y7QDK6</accession>
<feature type="region of interest" description="Disordered" evidence="3">
    <location>
        <begin position="455"/>
        <end position="484"/>
    </location>
</feature>
<dbReference type="STRING" id="50990.A0A4Y7QDK6"/>
<evidence type="ECO:0000313" key="4">
    <source>
        <dbReference type="EMBL" id="TDL25773.1"/>
    </source>
</evidence>
<evidence type="ECO:0000256" key="2">
    <source>
        <dbReference type="ARBA" id="ARBA00023054"/>
    </source>
</evidence>
<evidence type="ECO:0000256" key="1">
    <source>
        <dbReference type="ARBA" id="ARBA00006461"/>
    </source>
</evidence>
<dbReference type="Proteomes" id="UP000294933">
    <property type="component" value="Unassembled WGS sequence"/>
</dbReference>
<comment type="similarity">
    <text evidence="1">Belongs to the SPT2 family.</text>
</comment>
<feature type="compositionally biased region" description="Basic and acidic residues" evidence="3">
    <location>
        <begin position="134"/>
        <end position="147"/>
    </location>
</feature>
<feature type="compositionally biased region" description="Polar residues" evidence="3">
    <location>
        <begin position="254"/>
        <end position="287"/>
    </location>
</feature>
<dbReference type="GO" id="GO:0006360">
    <property type="term" value="P:transcription by RNA polymerase I"/>
    <property type="evidence" value="ECO:0007669"/>
    <property type="project" value="TreeGrafter"/>
</dbReference>